<organism evidence="6 7">
    <name type="scientific">Polynucleobacter cosmopolitanus</name>
    <dbReference type="NCBI Taxonomy" id="351345"/>
    <lineage>
        <taxon>Bacteria</taxon>
        <taxon>Pseudomonadati</taxon>
        <taxon>Pseudomonadota</taxon>
        <taxon>Betaproteobacteria</taxon>
        <taxon>Burkholderiales</taxon>
        <taxon>Burkholderiaceae</taxon>
        <taxon>Polynucleobacter</taxon>
    </lineage>
</organism>
<sequence>MTTCLPLKERVLSSASELFYNHGIRAVGVDEVAKHASTTKAGIYRNFESKDHLVAEWLQQQNDQHRDWWLSIYIKYPNDPLTQLKEIIRGVGQALLHSTRGCPLTNSSVELTDDDHIARSVVLEHKAWIRHELKSLCKQAKLPSPAALSEMLFLLMEGAKISTNSFESKCPAKNLASSANALIEAYQQSQK</sequence>
<dbReference type="InterPro" id="IPR036271">
    <property type="entry name" value="Tet_transcr_reg_TetR-rel_C_sf"/>
</dbReference>
<keyword evidence="2 4" id="KW-0238">DNA-binding</keyword>
<dbReference type="GO" id="GO:0003677">
    <property type="term" value="F:DNA binding"/>
    <property type="evidence" value="ECO:0007669"/>
    <property type="project" value="UniProtKB-UniRule"/>
</dbReference>
<name>A0A229FX13_9BURK</name>
<dbReference type="PROSITE" id="PS50977">
    <property type="entry name" value="HTH_TETR_2"/>
    <property type="match status" value="1"/>
</dbReference>
<keyword evidence="1" id="KW-0805">Transcription regulation</keyword>
<dbReference type="EMBL" id="NJGG01000001">
    <property type="protein sequence ID" value="OXL16088.1"/>
    <property type="molecule type" value="Genomic_DNA"/>
</dbReference>
<evidence type="ECO:0000256" key="4">
    <source>
        <dbReference type="PROSITE-ProRule" id="PRU00335"/>
    </source>
</evidence>
<evidence type="ECO:0000256" key="2">
    <source>
        <dbReference type="ARBA" id="ARBA00023125"/>
    </source>
</evidence>
<dbReference type="Proteomes" id="UP000215188">
    <property type="component" value="Unassembled WGS sequence"/>
</dbReference>
<dbReference type="Gene3D" id="1.10.357.10">
    <property type="entry name" value="Tetracycline Repressor, domain 2"/>
    <property type="match status" value="1"/>
</dbReference>
<protein>
    <recommendedName>
        <fullName evidence="5">HTH tetR-type domain-containing protein</fullName>
    </recommendedName>
</protein>
<keyword evidence="7" id="KW-1185">Reference proteome</keyword>
<dbReference type="SUPFAM" id="SSF46689">
    <property type="entry name" value="Homeodomain-like"/>
    <property type="match status" value="1"/>
</dbReference>
<dbReference type="OrthoDB" id="116240at2"/>
<accession>A0A229FX13</accession>
<evidence type="ECO:0000313" key="6">
    <source>
        <dbReference type="EMBL" id="OXL16088.1"/>
    </source>
</evidence>
<dbReference type="Pfam" id="PF00440">
    <property type="entry name" value="TetR_N"/>
    <property type="match status" value="1"/>
</dbReference>
<dbReference type="PANTHER" id="PTHR47506">
    <property type="entry name" value="TRANSCRIPTIONAL REGULATORY PROTEIN"/>
    <property type="match status" value="1"/>
</dbReference>
<dbReference type="AlphaFoldDB" id="A0A229FX13"/>
<feature type="domain" description="HTH tetR-type" evidence="5">
    <location>
        <begin position="5"/>
        <end position="65"/>
    </location>
</feature>
<evidence type="ECO:0000313" key="7">
    <source>
        <dbReference type="Proteomes" id="UP000215188"/>
    </source>
</evidence>
<keyword evidence="3" id="KW-0804">Transcription</keyword>
<dbReference type="SUPFAM" id="SSF48498">
    <property type="entry name" value="Tetracyclin repressor-like, C-terminal domain"/>
    <property type="match status" value="1"/>
</dbReference>
<comment type="caution">
    <text evidence="6">The sequence shown here is derived from an EMBL/GenBank/DDBJ whole genome shotgun (WGS) entry which is preliminary data.</text>
</comment>
<evidence type="ECO:0000259" key="5">
    <source>
        <dbReference type="PROSITE" id="PS50977"/>
    </source>
</evidence>
<dbReference type="RefSeq" id="WP_089515117.1">
    <property type="nucleotide sequence ID" value="NZ_NJGG01000001.1"/>
</dbReference>
<dbReference type="PRINTS" id="PR00455">
    <property type="entry name" value="HTHTETR"/>
</dbReference>
<evidence type="ECO:0000256" key="3">
    <source>
        <dbReference type="ARBA" id="ARBA00023163"/>
    </source>
</evidence>
<dbReference type="PANTHER" id="PTHR47506:SF1">
    <property type="entry name" value="HTH-TYPE TRANSCRIPTIONAL REGULATOR YJDC"/>
    <property type="match status" value="1"/>
</dbReference>
<dbReference type="InterPro" id="IPR009057">
    <property type="entry name" value="Homeodomain-like_sf"/>
</dbReference>
<gene>
    <name evidence="6" type="ORF">AOC33_03105</name>
</gene>
<reference evidence="6 7" key="1">
    <citation type="submission" date="2017-06" db="EMBL/GenBank/DDBJ databases">
        <title>Reclassification of a Polynucleobacter cosmopolitanus strain isolated from tropical Lake Victoria as Polynucleobacter victoriensis comb. nov.</title>
        <authorList>
            <person name="Hahn M.W."/>
        </authorList>
    </citation>
    <scope>NUCLEOTIDE SEQUENCE [LARGE SCALE GENOMIC DNA]</scope>
    <source>
        <strain evidence="6 7">MWH-MoIso2</strain>
    </source>
</reference>
<evidence type="ECO:0000256" key="1">
    <source>
        <dbReference type="ARBA" id="ARBA00023015"/>
    </source>
</evidence>
<proteinExistence type="predicted"/>
<feature type="DNA-binding region" description="H-T-H motif" evidence="4">
    <location>
        <begin position="28"/>
        <end position="47"/>
    </location>
</feature>
<dbReference type="InterPro" id="IPR001647">
    <property type="entry name" value="HTH_TetR"/>
</dbReference>